<proteinExistence type="predicted"/>
<evidence type="ECO:0000256" key="1">
    <source>
        <dbReference type="SAM" id="MobiDB-lite"/>
    </source>
</evidence>
<comment type="caution">
    <text evidence="2">The sequence shown here is derived from an EMBL/GenBank/DDBJ whole genome shotgun (WGS) entry which is preliminary data.</text>
</comment>
<reference evidence="2" key="1">
    <citation type="journal article" date="2015" name="Nature">
        <title>Complex archaea that bridge the gap between prokaryotes and eukaryotes.</title>
        <authorList>
            <person name="Spang A."/>
            <person name="Saw J.H."/>
            <person name="Jorgensen S.L."/>
            <person name="Zaremba-Niedzwiedzka K."/>
            <person name="Martijn J."/>
            <person name="Lind A.E."/>
            <person name="van Eijk R."/>
            <person name="Schleper C."/>
            <person name="Guy L."/>
            <person name="Ettema T.J."/>
        </authorList>
    </citation>
    <scope>NUCLEOTIDE SEQUENCE</scope>
</reference>
<organism evidence="2">
    <name type="scientific">marine sediment metagenome</name>
    <dbReference type="NCBI Taxonomy" id="412755"/>
    <lineage>
        <taxon>unclassified sequences</taxon>
        <taxon>metagenomes</taxon>
        <taxon>ecological metagenomes</taxon>
    </lineage>
</organism>
<feature type="region of interest" description="Disordered" evidence="1">
    <location>
        <begin position="1"/>
        <end position="24"/>
    </location>
</feature>
<sequence>MFSDGISKTQNTPKSPPRELTPIGWTVSLGRDQGLSSVLHGTQAF</sequence>
<dbReference type="AlphaFoldDB" id="A0A0F9VQ60"/>
<evidence type="ECO:0000313" key="2">
    <source>
        <dbReference type="EMBL" id="KKO02073.1"/>
    </source>
</evidence>
<dbReference type="EMBL" id="LAZR01000032">
    <property type="protein sequence ID" value="KKO02073.1"/>
    <property type="molecule type" value="Genomic_DNA"/>
</dbReference>
<accession>A0A0F9VQ60</accession>
<feature type="compositionally biased region" description="Polar residues" evidence="1">
    <location>
        <begin position="1"/>
        <end position="13"/>
    </location>
</feature>
<name>A0A0F9VQ60_9ZZZZ</name>
<protein>
    <submittedName>
        <fullName evidence="2">Uncharacterized protein</fullName>
    </submittedName>
</protein>
<gene>
    <name evidence="2" type="ORF">LCGC14_0109350</name>
</gene>